<keyword evidence="13" id="KW-1185">Reference proteome</keyword>
<evidence type="ECO:0000256" key="7">
    <source>
        <dbReference type="ARBA" id="ARBA00023170"/>
    </source>
</evidence>
<keyword evidence="2" id="KW-1003">Cell membrane</keyword>
<dbReference type="GeneID" id="6753634"/>
<protein>
    <recommendedName>
        <fullName evidence="11">G-protein coupled receptors family 1 profile domain-containing protein</fullName>
    </recommendedName>
</protein>
<dbReference type="PROSITE" id="PS50262">
    <property type="entry name" value="G_PROTEIN_RECEP_F1_2"/>
    <property type="match status" value="1"/>
</dbReference>
<dbReference type="KEGG" id="tad:TRIADDRAFT_56422"/>
<feature type="compositionally biased region" description="Basic and acidic residues" evidence="9">
    <location>
        <begin position="232"/>
        <end position="249"/>
    </location>
</feature>
<dbReference type="InterPro" id="IPR000276">
    <property type="entry name" value="GPCR_Rhodpsn"/>
</dbReference>
<feature type="domain" description="G-protein coupled receptors family 1 profile" evidence="11">
    <location>
        <begin position="1"/>
        <end position="161"/>
    </location>
</feature>
<evidence type="ECO:0000256" key="3">
    <source>
        <dbReference type="ARBA" id="ARBA00022692"/>
    </source>
</evidence>
<evidence type="ECO:0000313" key="13">
    <source>
        <dbReference type="Proteomes" id="UP000009022"/>
    </source>
</evidence>
<dbReference type="AlphaFoldDB" id="B3RY33"/>
<keyword evidence="3 10" id="KW-0812">Transmembrane</keyword>
<keyword evidence="7" id="KW-0675">Receptor</keyword>
<dbReference type="EMBL" id="DS985245">
    <property type="protein sequence ID" value="EDV24966.1"/>
    <property type="molecule type" value="Genomic_DNA"/>
</dbReference>
<feature type="transmembrane region" description="Helical" evidence="10">
    <location>
        <begin position="139"/>
        <end position="164"/>
    </location>
</feature>
<dbReference type="SUPFAM" id="SSF81321">
    <property type="entry name" value="Family A G protein-coupled receptor-like"/>
    <property type="match status" value="1"/>
</dbReference>
<evidence type="ECO:0000256" key="1">
    <source>
        <dbReference type="ARBA" id="ARBA00004651"/>
    </source>
</evidence>
<evidence type="ECO:0000313" key="12">
    <source>
        <dbReference type="EMBL" id="EDV24966.1"/>
    </source>
</evidence>
<dbReference type="Proteomes" id="UP000009022">
    <property type="component" value="Unassembled WGS sequence"/>
</dbReference>
<dbReference type="PANTHER" id="PTHR24249">
    <property type="entry name" value="HISTAMINE RECEPTOR-RELATED G-PROTEIN COUPLED RECEPTOR"/>
    <property type="match status" value="1"/>
</dbReference>
<dbReference type="CTD" id="6753634"/>
<proteinExistence type="predicted"/>
<evidence type="ECO:0000256" key="9">
    <source>
        <dbReference type="SAM" id="MobiDB-lite"/>
    </source>
</evidence>
<dbReference type="InParanoid" id="B3RY33"/>
<keyword evidence="6 10" id="KW-0472">Membrane</keyword>
<dbReference type="InterPro" id="IPR017452">
    <property type="entry name" value="GPCR_Rhodpsn_7TM"/>
</dbReference>
<dbReference type="PRINTS" id="PR00237">
    <property type="entry name" value="GPCRRHODOPSN"/>
</dbReference>
<evidence type="ECO:0000256" key="8">
    <source>
        <dbReference type="ARBA" id="ARBA00023224"/>
    </source>
</evidence>
<dbReference type="HOGENOM" id="CLU_1005862_0_0_1"/>
<name>B3RY33_TRIAD</name>
<dbReference type="GO" id="GO:0005886">
    <property type="term" value="C:plasma membrane"/>
    <property type="evidence" value="ECO:0000318"/>
    <property type="project" value="GO_Central"/>
</dbReference>
<dbReference type="PhylomeDB" id="B3RY33"/>
<dbReference type="GO" id="GO:0004930">
    <property type="term" value="F:G protein-coupled receptor activity"/>
    <property type="evidence" value="ECO:0000318"/>
    <property type="project" value="GO_Central"/>
</dbReference>
<dbReference type="CDD" id="cd00637">
    <property type="entry name" value="7tm_classA_rhodopsin-like"/>
    <property type="match status" value="1"/>
</dbReference>
<dbReference type="PANTHER" id="PTHR24249:SF372">
    <property type="entry name" value="G-PROTEIN COUPLED RECEPTORS FAMILY 1 PROFILE DOMAIN-CONTAINING PROTEIN"/>
    <property type="match status" value="1"/>
</dbReference>
<evidence type="ECO:0000259" key="11">
    <source>
        <dbReference type="PROSITE" id="PS50262"/>
    </source>
</evidence>
<accession>B3RY33</accession>
<evidence type="ECO:0000256" key="4">
    <source>
        <dbReference type="ARBA" id="ARBA00022989"/>
    </source>
</evidence>
<dbReference type="Gene3D" id="1.20.1070.10">
    <property type="entry name" value="Rhodopsin 7-helix transmembrane proteins"/>
    <property type="match status" value="1"/>
</dbReference>
<evidence type="ECO:0000256" key="6">
    <source>
        <dbReference type="ARBA" id="ARBA00023136"/>
    </source>
</evidence>
<reference evidence="12 13" key="1">
    <citation type="journal article" date="2008" name="Nature">
        <title>The Trichoplax genome and the nature of placozoans.</title>
        <authorList>
            <person name="Srivastava M."/>
            <person name="Begovic E."/>
            <person name="Chapman J."/>
            <person name="Putnam N.H."/>
            <person name="Hellsten U."/>
            <person name="Kawashima T."/>
            <person name="Kuo A."/>
            <person name="Mitros T."/>
            <person name="Salamov A."/>
            <person name="Carpenter M.L."/>
            <person name="Signorovitch A.Y."/>
            <person name="Moreno M.A."/>
            <person name="Kamm K."/>
            <person name="Grimwood J."/>
            <person name="Schmutz J."/>
            <person name="Shapiro H."/>
            <person name="Grigoriev I.V."/>
            <person name="Buss L.W."/>
            <person name="Schierwater B."/>
            <person name="Dellaporta S.L."/>
            <person name="Rokhsar D.S."/>
        </authorList>
    </citation>
    <scope>NUCLEOTIDE SEQUENCE [LARGE SCALE GENOMIC DNA]</scope>
    <source>
        <strain evidence="12 13">Grell-BS-1999</strain>
    </source>
</reference>
<feature type="compositionally biased region" description="Polar residues" evidence="9">
    <location>
        <begin position="216"/>
        <end position="228"/>
    </location>
</feature>
<keyword evidence="5" id="KW-0297">G-protein coupled receptor</keyword>
<feature type="transmembrane region" description="Helical" evidence="10">
    <location>
        <begin position="44"/>
        <end position="69"/>
    </location>
</feature>
<sequence>MLTLIWILPVVSILTLVTYRKINLENCTYDYEFGQSLALADAISATATSAVLFFIPLSVVIIVYTRIFFVIKSHTKELYAGKDSKTIKKKVNRNYKAIIQMVVLIGVFVIMWLPFAVLSIVASLVIALVPSSDISFVPLVTYALIFRFLAYSYPLIHPVMYSYFNVPMKMELLRYFYQCIGREEVFRHRLQTGQGTVFSVHEGKSAHTREINVSSIGNFENSGNQENYQNHRRLDSRGNNEQKDGQLDKLPRQKVVRIQESLEYLSALRQDGLSYNK</sequence>
<dbReference type="InterPro" id="IPR050569">
    <property type="entry name" value="TAAR"/>
</dbReference>
<feature type="transmembrane region" description="Helical" evidence="10">
    <location>
        <begin position="98"/>
        <end position="127"/>
    </location>
</feature>
<dbReference type="RefSeq" id="XP_002112856.1">
    <property type="nucleotide sequence ID" value="XM_002112820.1"/>
</dbReference>
<dbReference type="GO" id="GO:0007186">
    <property type="term" value="P:G protein-coupled receptor signaling pathway"/>
    <property type="evidence" value="ECO:0000318"/>
    <property type="project" value="GO_Central"/>
</dbReference>
<gene>
    <name evidence="12" type="ORF">TRIADDRAFT_56422</name>
</gene>
<evidence type="ECO:0000256" key="5">
    <source>
        <dbReference type="ARBA" id="ARBA00023040"/>
    </source>
</evidence>
<dbReference type="OrthoDB" id="6435638at2759"/>
<evidence type="ECO:0000256" key="10">
    <source>
        <dbReference type="SAM" id="Phobius"/>
    </source>
</evidence>
<keyword evidence="8" id="KW-0807">Transducer</keyword>
<comment type="subcellular location">
    <subcellularLocation>
        <location evidence="1">Cell membrane</location>
        <topology evidence="1">Multi-pass membrane protein</topology>
    </subcellularLocation>
</comment>
<dbReference type="Pfam" id="PF00001">
    <property type="entry name" value="7tm_1"/>
    <property type="match status" value="1"/>
</dbReference>
<evidence type="ECO:0000256" key="2">
    <source>
        <dbReference type="ARBA" id="ARBA00022475"/>
    </source>
</evidence>
<keyword evidence="4 10" id="KW-1133">Transmembrane helix</keyword>
<organism evidence="12 13">
    <name type="scientific">Trichoplax adhaerens</name>
    <name type="common">Trichoplax reptans</name>
    <dbReference type="NCBI Taxonomy" id="10228"/>
    <lineage>
        <taxon>Eukaryota</taxon>
        <taxon>Metazoa</taxon>
        <taxon>Placozoa</taxon>
        <taxon>Uniplacotomia</taxon>
        <taxon>Trichoplacea</taxon>
        <taxon>Trichoplacidae</taxon>
        <taxon>Trichoplax</taxon>
    </lineage>
</organism>
<feature type="region of interest" description="Disordered" evidence="9">
    <location>
        <begin position="216"/>
        <end position="249"/>
    </location>
</feature>